<evidence type="ECO:0000313" key="2">
    <source>
        <dbReference type="Proteomes" id="UP001529510"/>
    </source>
</evidence>
<reference evidence="1 2" key="1">
    <citation type="submission" date="2024-05" db="EMBL/GenBank/DDBJ databases">
        <title>Genome sequencing and assembly of Indian major carp, Cirrhinus mrigala (Hamilton, 1822).</title>
        <authorList>
            <person name="Mohindra V."/>
            <person name="Chowdhury L.M."/>
            <person name="Lal K."/>
            <person name="Jena J.K."/>
        </authorList>
    </citation>
    <scope>NUCLEOTIDE SEQUENCE [LARGE SCALE GENOMIC DNA]</scope>
    <source>
        <strain evidence="1">CM1030</strain>
        <tissue evidence="1">Blood</tissue>
    </source>
</reference>
<keyword evidence="2" id="KW-1185">Reference proteome</keyword>
<comment type="caution">
    <text evidence="1">The sequence shown here is derived from an EMBL/GenBank/DDBJ whole genome shotgun (WGS) entry which is preliminary data.</text>
</comment>
<name>A0ABD0PQ04_CIRMR</name>
<protein>
    <submittedName>
        <fullName evidence="1">Uncharacterized protein</fullName>
    </submittedName>
</protein>
<dbReference type="AlphaFoldDB" id="A0ABD0PQ04"/>
<proteinExistence type="predicted"/>
<dbReference type="EMBL" id="JAMKFB020000014">
    <property type="protein sequence ID" value="KAL0175810.1"/>
    <property type="molecule type" value="Genomic_DNA"/>
</dbReference>
<evidence type="ECO:0000313" key="1">
    <source>
        <dbReference type="EMBL" id="KAL0175810.1"/>
    </source>
</evidence>
<gene>
    <name evidence="1" type="ORF">M9458_028140</name>
</gene>
<accession>A0ABD0PQ04</accession>
<organism evidence="1 2">
    <name type="scientific">Cirrhinus mrigala</name>
    <name type="common">Mrigala</name>
    <dbReference type="NCBI Taxonomy" id="683832"/>
    <lineage>
        <taxon>Eukaryota</taxon>
        <taxon>Metazoa</taxon>
        <taxon>Chordata</taxon>
        <taxon>Craniata</taxon>
        <taxon>Vertebrata</taxon>
        <taxon>Euteleostomi</taxon>
        <taxon>Actinopterygii</taxon>
        <taxon>Neopterygii</taxon>
        <taxon>Teleostei</taxon>
        <taxon>Ostariophysi</taxon>
        <taxon>Cypriniformes</taxon>
        <taxon>Cyprinidae</taxon>
        <taxon>Labeoninae</taxon>
        <taxon>Labeonini</taxon>
        <taxon>Cirrhinus</taxon>
    </lineage>
</organism>
<dbReference type="Proteomes" id="UP001529510">
    <property type="component" value="Unassembled WGS sequence"/>
</dbReference>
<feature type="non-terminal residue" evidence="1">
    <location>
        <position position="54"/>
    </location>
</feature>
<sequence length="54" mass="5864">MVLWIQLVLCRPLVRSPGIAATSSFTSGPTPRRAFLWVTGQSQNPSGLTRTPPL</sequence>